<dbReference type="InterPro" id="IPR036397">
    <property type="entry name" value="RNaseH_sf"/>
</dbReference>
<dbReference type="PANTHER" id="PTHR37984:SF5">
    <property type="entry name" value="PROTEIN NYNRIN-LIKE"/>
    <property type="match status" value="1"/>
</dbReference>
<evidence type="ECO:0000256" key="1">
    <source>
        <dbReference type="SAM" id="MobiDB-lite"/>
    </source>
</evidence>
<proteinExistence type="predicted"/>
<dbReference type="EMBL" id="JBBCAQ010000022">
    <property type="protein sequence ID" value="KAK7590135.1"/>
    <property type="molecule type" value="Genomic_DNA"/>
</dbReference>
<dbReference type="AlphaFoldDB" id="A0AAN9TFD1"/>
<evidence type="ECO:0000313" key="3">
    <source>
        <dbReference type="EMBL" id="KAK7590135.1"/>
    </source>
</evidence>
<dbReference type="PANTHER" id="PTHR37984">
    <property type="entry name" value="PROTEIN CBG26694"/>
    <property type="match status" value="1"/>
</dbReference>
<evidence type="ECO:0000313" key="4">
    <source>
        <dbReference type="Proteomes" id="UP001367676"/>
    </source>
</evidence>
<feature type="region of interest" description="Disordered" evidence="1">
    <location>
        <begin position="382"/>
        <end position="404"/>
    </location>
</feature>
<dbReference type="GO" id="GO:0015074">
    <property type="term" value="P:DNA integration"/>
    <property type="evidence" value="ECO:0007669"/>
    <property type="project" value="InterPro"/>
</dbReference>
<accession>A0AAN9TFD1</accession>
<keyword evidence="4" id="KW-1185">Reference proteome</keyword>
<dbReference type="InterPro" id="IPR001584">
    <property type="entry name" value="Integrase_cat-core"/>
</dbReference>
<dbReference type="GO" id="GO:0003676">
    <property type="term" value="F:nucleic acid binding"/>
    <property type="evidence" value="ECO:0007669"/>
    <property type="project" value="InterPro"/>
</dbReference>
<sequence length="404" mass="45618">MSSRREIFNAKLLERSANPKSVILTKEKYEQLMTTVLSVKNNGKKVPADFWLLKKYDVVNVQGVHKLIAPVCDGSSGLRFYLHADEMFDELDKLHSKIGHGGRDRMKSEAKQMFKNVSRTTIIDFIVGCEHCEKKKGRKRKGLVVRPTIHSNMNSRGQLDLIDLQSDPDGEYRFIFNYQDHLTKFVTLRPLRTKTAEEVALVLLDVFTTFGAPCILHADNGREFKNKLMESLKELWPGLSIVHGKPRHSQSQASVERANRDVQDMLCTWRSKHKTKTWSQGLRFVQFMKNRALHSGIGRSPYEAMFGTPARVGLERTGLPADLCHLLQEEDDLEDALQGLVPSDRSDDSSEEDDITPQSPSAVLAVRHEAIASERAAAAKAGLVQQAKRMKRDSDAKFPPPDVI</sequence>
<feature type="region of interest" description="Disordered" evidence="1">
    <location>
        <begin position="340"/>
        <end position="362"/>
    </location>
</feature>
<dbReference type="InterPro" id="IPR012337">
    <property type="entry name" value="RNaseH-like_sf"/>
</dbReference>
<dbReference type="InterPro" id="IPR050951">
    <property type="entry name" value="Retrovirus_Pol_polyprotein"/>
</dbReference>
<dbReference type="SUPFAM" id="SSF53098">
    <property type="entry name" value="Ribonuclease H-like"/>
    <property type="match status" value="1"/>
</dbReference>
<evidence type="ECO:0000259" key="2">
    <source>
        <dbReference type="PROSITE" id="PS50994"/>
    </source>
</evidence>
<protein>
    <recommendedName>
        <fullName evidence="2">Integrase catalytic domain-containing protein</fullName>
    </recommendedName>
</protein>
<comment type="caution">
    <text evidence="3">The sequence shown here is derived from an EMBL/GenBank/DDBJ whole genome shotgun (WGS) entry which is preliminary data.</text>
</comment>
<dbReference type="Proteomes" id="UP001367676">
    <property type="component" value="Unassembled WGS sequence"/>
</dbReference>
<reference evidence="3 4" key="1">
    <citation type="submission" date="2024-03" db="EMBL/GenBank/DDBJ databases">
        <title>Adaptation during the transition from Ophiocordyceps entomopathogen to insect associate is accompanied by gene loss and intensified selection.</title>
        <authorList>
            <person name="Ward C.M."/>
            <person name="Onetto C.A."/>
            <person name="Borneman A.R."/>
        </authorList>
    </citation>
    <scope>NUCLEOTIDE SEQUENCE [LARGE SCALE GENOMIC DNA]</scope>
    <source>
        <strain evidence="3">AWRI1</strain>
        <tissue evidence="3">Single Adult Female</tissue>
    </source>
</reference>
<gene>
    <name evidence="3" type="ORF">V9T40_001748</name>
</gene>
<dbReference type="Gene3D" id="3.30.420.10">
    <property type="entry name" value="Ribonuclease H-like superfamily/Ribonuclease H"/>
    <property type="match status" value="1"/>
</dbReference>
<name>A0AAN9TFD1_9HEMI</name>
<dbReference type="PROSITE" id="PS50994">
    <property type="entry name" value="INTEGRASE"/>
    <property type="match status" value="1"/>
</dbReference>
<organism evidence="3 4">
    <name type="scientific">Parthenolecanium corni</name>
    <dbReference type="NCBI Taxonomy" id="536013"/>
    <lineage>
        <taxon>Eukaryota</taxon>
        <taxon>Metazoa</taxon>
        <taxon>Ecdysozoa</taxon>
        <taxon>Arthropoda</taxon>
        <taxon>Hexapoda</taxon>
        <taxon>Insecta</taxon>
        <taxon>Pterygota</taxon>
        <taxon>Neoptera</taxon>
        <taxon>Paraneoptera</taxon>
        <taxon>Hemiptera</taxon>
        <taxon>Sternorrhyncha</taxon>
        <taxon>Coccoidea</taxon>
        <taxon>Coccidae</taxon>
        <taxon>Parthenolecanium</taxon>
    </lineage>
</organism>
<feature type="domain" description="Integrase catalytic" evidence="2">
    <location>
        <begin position="143"/>
        <end position="309"/>
    </location>
</feature>